<reference evidence="1" key="2">
    <citation type="submission" date="2017-06" db="EMBL/GenBank/DDBJ databases">
        <title>Complete sequence of p727-IMP from clinical Pseudomonas aeruginosa.</title>
        <authorList>
            <person name="Yuan M."/>
            <person name="Feng J.2nd."/>
            <person name="Zhan Z.3rd."/>
            <person name="Jiang X.4th."/>
            <person name="Zhang D.5th."/>
            <person name="Chen X.6th."/>
            <person name="Zhao X."/>
            <person name="Che J."/>
            <person name="Lu J."/>
            <person name="Xu J."/>
            <person name="Li J."/>
            <person name="Zhou D."/>
        </authorList>
    </citation>
    <scope>NUCLEOTIDE SEQUENCE</scope>
    <source>
        <plasmid evidence="1">p727-IMP</plasmid>
    </source>
</reference>
<organism evidence="2">
    <name type="scientific">Pseudomonas aeruginosa</name>
    <dbReference type="NCBI Taxonomy" id="287"/>
    <lineage>
        <taxon>Bacteria</taxon>
        <taxon>Pseudomonadati</taxon>
        <taxon>Pseudomonadota</taxon>
        <taxon>Gammaproteobacteria</taxon>
        <taxon>Pseudomonadales</taxon>
        <taxon>Pseudomonadaceae</taxon>
        <taxon>Pseudomonas</taxon>
    </lineage>
</organism>
<geneLocation type="plasmid" evidence="1">
    <name>p727-IMP</name>
</geneLocation>
<reference evidence="2" key="1">
    <citation type="submission" date="2017-06" db="EMBL/GenBank/DDBJ databases">
        <title>Complete sequence of p12939-PER from clinical Pseudomonas aeruginosa.</title>
        <authorList>
            <person name="Yuan M."/>
            <person name="Feng J."/>
            <person name="Zhan Z."/>
            <person name="Jiang X."/>
            <person name="Zhang D."/>
            <person name="Chen X."/>
            <person name="Zhao X."/>
            <person name="Che J."/>
            <person name="Lu J."/>
            <person name="Xu J."/>
            <person name="Li J."/>
            <person name="Zhou D."/>
        </authorList>
    </citation>
    <scope>NUCLEOTIDE SEQUENCE</scope>
    <source>
        <plasmid evidence="2">p12939-PER</plasmid>
    </source>
</reference>
<dbReference type="AlphaFoldDB" id="A0A2L1KEZ4"/>
<name>A0A2L1KEZ4_PSEAI</name>
<keyword evidence="2" id="KW-0614">Plasmid</keyword>
<accession>A0A2L1KEZ4</accession>
<geneLocation type="plasmid" evidence="2">
    <name>p12939-PER</name>
</geneLocation>
<dbReference type="EMBL" id="MF344568">
    <property type="protein sequence ID" value="AVE20373.1"/>
    <property type="molecule type" value="Genomic_DNA"/>
</dbReference>
<sequence>MIYPRPEREELGKEIVWSTQWSEEENLRKLEDFKRRWAFTVGQVSS</sequence>
<protein>
    <submittedName>
        <fullName evidence="2">Uncharacterized protein</fullName>
    </submittedName>
</protein>
<proteinExistence type="predicted"/>
<evidence type="ECO:0000313" key="1">
    <source>
        <dbReference type="EMBL" id="AVE20373.1"/>
    </source>
</evidence>
<evidence type="ECO:0000313" key="2">
    <source>
        <dbReference type="EMBL" id="AVE20895.1"/>
    </source>
</evidence>
<dbReference type="EMBL" id="MF344569">
    <property type="protein sequence ID" value="AVE20895.1"/>
    <property type="molecule type" value="Genomic_DNA"/>
</dbReference>